<proteinExistence type="predicted"/>
<gene>
    <name evidence="2" type="ORF">KIN_29540</name>
</gene>
<name>A0A6N6JJ76_9RHOB</name>
<feature type="transmembrane region" description="Helical" evidence="1">
    <location>
        <begin position="133"/>
        <end position="151"/>
    </location>
</feature>
<evidence type="ECO:0000256" key="1">
    <source>
        <dbReference type="SAM" id="Phobius"/>
    </source>
</evidence>
<protein>
    <submittedName>
        <fullName evidence="2">Uncharacterized protein</fullName>
    </submittedName>
</protein>
<feature type="transmembrane region" description="Helical" evidence="1">
    <location>
        <begin position="101"/>
        <end position="121"/>
    </location>
</feature>
<keyword evidence="1" id="KW-0472">Membrane</keyword>
<keyword evidence="3" id="KW-1185">Reference proteome</keyword>
<keyword evidence="1" id="KW-1133">Transmembrane helix</keyword>
<feature type="transmembrane region" description="Helical" evidence="1">
    <location>
        <begin position="163"/>
        <end position="185"/>
    </location>
</feature>
<dbReference type="Proteomes" id="UP000436822">
    <property type="component" value="Unassembled WGS sequence"/>
</dbReference>
<evidence type="ECO:0000313" key="2">
    <source>
        <dbReference type="EMBL" id="GFE65880.1"/>
    </source>
</evidence>
<dbReference type="OrthoDB" id="8457139at2"/>
<sequence>MNPPLSMIPFLFAAQLAFLLAIALRTRSARAIASAGLIAAALSAWGYGITIMAQAGAFDSAAVLRLLPGLWLPVVPFLLLFTLAALPFVRAGLISIAAGTADHWFVGIQALRIAALGTLIKTVHGDFPLEVELAIGLTDLAFGLSALWLFFRVKRGAVSADALVLWNIVGVLLILIPGGVALQSGLPGPLRVFTDAPTSEVMLDWPMVLAPGLVVPAFLLLNLLAAFAAHCSRRTMAT</sequence>
<feature type="transmembrane region" description="Helical" evidence="1">
    <location>
        <begin position="6"/>
        <end position="24"/>
    </location>
</feature>
<keyword evidence="1" id="KW-0812">Transmembrane</keyword>
<dbReference type="EMBL" id="BLJE01000003">
    <property type="protein sequence ID" value="GFE65880.1"/>
    <property type="molecule type" value="Genomic_DNA"/>
</dbReference>
<feature type="transmembrane region" description="Helical" evidence="1">
    <location>
        <begin position="36"/>
        <end position="58"/>
    </location>
</feature>
<dbReference type="AlphaFoldDB" id="A0A6N6JJ76"/>
<comment type="caution">
    <text evidence="2">The sequence shown here is derived from an EMBL/GenBank/DDBJ whole genome shotgun (WGS) entry which is preliminary data.</text>
</comment>
<accession>A0A6N6JJ76</accession>
<organism evidence="2 3">
    <name type="scientific">Litoreibacter roseus</name>
    <dbReference type="NCBI Taxonomy" id="2601869"/>
    <lineage>
        <taxon>Bacteria</taxon>
        <taxon>Pseudomonadati</taxon>
        <taxon>Pseudomonadota</taxon>
        <taxon>Alphaproteobacteria</taxon>
        <taxon>Rhodobacterales</taxon>
        <taxon>Roseobacteraceae</taxon>
        <taxon>Litoreibacter</taxon>
    </lineage>
</organism>
<dbReference type="RefSeq" id="WP_159808401.1">
    <property type="nucleotide sequence ID" value="NZ_BLJE01000003.1"/>
</dbReference>
<reference evidence="2 3" key="1">
    <citation type="submission" date="2019-12" db="EMBL/GenBank/DDBJ databases">
        <title>Litoreibacter badius sp. nov., a novel bacteriochlorophyll a-containing bacterium in the genus Litoreibacter.</title>
        <authorList>
            <person name="Kanamuro M."/>
            <person name="Takabe Y."/>
            <person name="Mori K."/>
            <person name="Takaichi S."/>
            <person name="Hanada S."/>
        </authorList>
    </citation>
    <scope>NUCLEOTIDE SEQUENCE [LARGE SCALE GENOMIC DNA]</scope>
    <source>
        <strain evidence="2 3">K6</strain>
    </source>
</reference>
<feature type="transmembrane region" description="Helical" evidence="1">
    <location>
        <begin position="70"/>
        <end position="89"/>
    </location>
</feature>
<feature type="transmembrane region" description="Helical" evidence="1">
    <location>
        <begin position="205"/>
        <end position="229"/>
    </location>
</feature>
<evidence type="ECO:0000313" key="3">
    <source>
        <dbReference type="Proteomes" id="UP000436822"/>
    </source>
</evidence>